<keyword evidence="2" id="KW-1185">Reference proteome</keyword>
<dbReference type="EMBL" id="CAJNJA010039962">
    <property type="protein sequence ID" value="CAE7761567.1"/>
    <property type="molecule type" value="Genomic_DNA"/>
</dbReference>
<evidence type="ECO:0000313" key="1">
    <source>
        <dbReference type="EMBL" id="CAE7761567.1"/>
    </source>
</evidence>
<feature type="non-terminal residue" evidence="1">
    <location>
        <position position="1"/>
    </location>
</feature>
<reference evidence="1" key="1">
    <citation type="submission" date="2021-02" db="EMBL/GenBank/DDBJ databases">
        <authorList>
            <person name="Dougan E. K."/>
            <person name="Rhodes N."/>
            <person name="Thang M."/>
            <person name="Chan C."/>
        </authorList>
    </citation>
    <scope>NUCLEOTIDE SEQUENCE</scope>
</reference>
<comment type="caution">
    <text evidence="1">The sequence shown here is derived from an EMBL/GenBank/DDBJ whole genome shotgun (WGS) entry which is preliminary data.</text>
</comment>
<evidence type="ECO:0000313" key="2">
    <source>
        <dbReference type="Proteomes" id="UP000601435"/>
    </source>
</evidence>
<sequence>MQSCRRSSRGRIKVPTFQLLWTRRTCCRPNSWQASVIFSGCGQLAEAENAKLLILCMLPSAWTRMTPRLAK</sequence>
<protein>
    <submittedName>
        <fullName evidence="1">Uncharacterized protein</fullName>
    </submittedName>
</protein>
<proteinExistence type="predicted"/>
<dbReference type="AlphaFoldDB" id="A0A812Y3J5"/>
<name>A0A812Y3J5_9DINO</name>
<gene>
    <name evidence="1" type="ORF">SNEC2469_LOCUS22160</name>
</gene>
<accession>A0A812Y3J5</accession>
<dbReference type="Proteomes" id="UP000601435">
    <property type="component" value="Unassembled WGS sequence"/>
</dbReference>
<organism evidence="1 2">
    <name type="scientific">Symbiodinium necroappetens</name>
    <dbReference type="NCBI Taxonomy" id="1628268"/>
    <lineage>
        <taxon>Eukaryota</taxon>
        <taxon>Sar</taxon>
        <taxon>Alveolata</taxon>
        <taxon>Dinophyceae</taxon>
        <taxon>Suessiales</taxon>
        <taxon>Symbiodiniaceae</taxon>
        <taxon>Symbiodinium</taxon>
    </lineage>
</organism>